<feature type="region of interest" description="Disordered" evidence="1">
    <location>
        <begin position="168"/>
        <end position="187"/>
    </location>
</feature>
<feature type="compositionally biased region" description="Acidic residues" evidence="1">
    <location>
        <begin position="346"/>
        <end position="360"/>
    </location>
</feature>
<keyword evidence="3" id="KW-1185">Reference proteome</keyword>
<feature type="compositionally biased region" description="Polar residues" evidence="1">
    <location>
        <begin position="1"/>
        <end position="19"/>
    </location>
</feature>
<evidence type="ECO:0000313" key="2">
    <source>
        <dbReference type="EMBL" id="KAJ1722069.1"/>
    </source>
</evidence>
<dbReference type="OrthoDB" id="5600357at2759"/>
<accession>A0A9W7XW64</accession>
<dbReference type="EMBL" id="JANBOJ010000132">
    <property type="protein sequence ID" value="KAJ1722069.1"/>
    <property type="molecule type" value="Genomic_DNA"/>
</dbReference>
<comment type="caution">
    <text evidence="2">The sequence shown here is derived from an EMBL/GenBank/DDBJ whole genome shotgun (WGS) entry which is preliminary data.</text>
</comment>
<feature type="compositionally biased region" description="Acidic residues" evidence="1">
    <location>
        <begin position="374"/>
        <end position="392"/>
    </location>
</feature>
<organism evidence="2 3">
    <name type="scientific">Coemansia erecta</name>
    <dbReference type="NCBI Taxonomy" id="147472"/>
    <lineage>
        <taxon>Eukaryota</taxon>
        <taxon>Fungi</taxon>
        <taxon>Fungi incertae sedis</taxon>
        <taxon>Zoopagomycota</taxon>
        <taxon>Kickxellomycotina</taxon>
        <taxon>Kickxellomycetes</taxon>
        <taxon>Kickxellales</taxon>
        <taxon>Kickxellaceae</taxon>
        <taxon>Coemansia</taxon>
    </lineage>
</organism>
<proteinExistence type="predicted"/>
<gene>
    <name evidence="2" type="ORF">LPJ53_003476</name>
</gene>
<feature type="region of interest" description="Disordered" evidence="1">
    <location>
        <begin position="323"/>
        <end position="482"/>
    </location>
</feature>
<name>A0A9W7XW64_9FUNG</name>
<dbReference type="AlphaFoldDB" id="A0A9W7XW64"/>
<feature type="region of interest" description="Disordered" evidence="1">
    <location>
        <begin position="1"/>
        <end position="49"/>
    </location>
</feature>
<feature type="compositionally biased region" description="Acidic residues" evidence="1">
    <location>
        <begin position="400"/>
        <end position="419"/>
    </location>
</feature>
<protein>
    <submittedName>
        <fullName evidence="2">Uncharacterized protein</fullName>
    </submittedName>
</protein>
<reference evidence="2" key="1">
    <citation type="submission" date="2022-07" db="EMBL/GenBank/DDBJ databases">
        <title>Phylogenomic reconstructions and comparative analyses of Kickxellomycotina fungi.</title>
        <authorList>
            <person name="Reynolds N.K."/>
            <person name="Stajich J.E."/>
            <person name="Barry K."/>
            <person name="Grigoriev I.V."/>
            <person name="Crous P."/>
            <person name="Smith M.E."/>
        </authorList>
    </citation>
    <scope>NUCLEOTIDE SEQUENCE</scope>
    <source>
        <strain evidence="2">NBRC 32514</strain>
    </source>
</reference>
<sequence length="482" mass="51375">MDTNTMSAAESSVTPTSHITGADLDDFGLVDYQSPYLGPHDDGDEPAEEVTDAAVVANDDTGHLESEQKPDLSLLPEAPLSASASIYEGVNDLIDYEDSDVENADEGDGGADAEADAVADVNNKIDGDINDDNVVETEAKAEQDQEALIGGHDAEDIDGVYDYTDVHSVRSSSRSSSGHNDADVDLGLDLGLDQDLDDQQQEEQAEPSLDSGDAVIDLTDDTAAAAITQEWSVPDVWVYSEGEWLTYLGPGQSSYDPEMQLTLFMMPIDQLIEFLQSEIMLGVDTVVSLEFPSLELVIDQRIMQLVEETQQPQQHVTSDVVELNGSGEHDGSAVPNGKGKEHADDIVDLDGDEDEDDDEAGSTADLLADHDHDDEGEGEDEDDDFAPEDEDANDHKLDADALDGDDLEDEVQEEEDEAAPEAAASSNKRGSEHMSPSSDDPAEDDGEIAEPAAKKARSVTDEDADESADANGETVGAEAVAA</sequence>
<evidence type="ECO:0000256" key="1">
    <source>
        <dbReference type="SAM" id="MobiDB-lite"/>
    </source>
</evidence>
<evidence type="ECO:0000313" key="3">
    <source>
        <dbReference type="Proteomes" id="UP001149813"/>
    </source>
</evidence>
<dbReference type="Proteomes" id="UP001149813">
    <property type="component" value="Unassembled WGS sequence"/>
</dbReference>